<name>A0AAD9WFM0_9HELO</name>
<keyword evidence="3" id="KW-1185">Reference proteome</keyword>
<dbReference type="AlphaFoldDB" id="A0AAD9WFM0"/>
<organism evidence="2 3">
    <name type="scientific">Diplocarpon rosae</name>
    <dbReference type="NCBI Taxonomy" id="946125"/>
    <lineage>
        <taxon>Eukaryota</taxon>
        <taxon>Fungi</taxon>
        <taxon>Dikarya</taxon>
        <taxon>Ascomycota</taxon>
        <taxon>Pezizomycotina</taxon>
        <taxon>Leotiomycetes</taxon>
        <taxon>Helotiales</taxon>
        <taxon>Drepanopezizaceae</taxon>
        <taxon>Diplocarpon</taxon>
    </lineage>
</organism>
<evidence type="ECO:0000313" key="2">
    <source>
        <dbReference type="EMBL" id="KAK2629595.1"/>
    </source>
</evidence>
<dbReference type="Gene3D" id="3.40.50.1000">
    <property type="entry name" value="HAD superfamily/HAD-like"/>
    <property type="match status" value="1"/>
</dbReference>
<sequence>MKCTIIAAAASLVMLALAMPYSEEDTSLDSLPPDIAQAVQKMLDRIKMDSDHHKLQARGAPDGAYAVFDADNTIWRYDITEASIPYLENKGVITRDKLDPALKLIEFKDTADYTETFYSYYRRLCAIDAMICYPWAAQIFSGLTLRDLKVHVDNIFALTEPIPTTYWDGDVVVPTKINTPQVFGGLLGLAKSLRANGVEIYIVSASNEELVRMVVSDPKYGYHIKPQNVIGVSTLLKNVETGELTTSRKQIAAGHYDMNANLDLQFGSYLWTPATWYAGKWAAIQTYISPWKKPMIAAGDTPGSDTYMLFNVDVERGGMRLWINKTQSELNQLKTLIAEGVRYQEKWGEYVTASEGWYYIGPEEWLE</sequence>
<dbReference type="SUPFAM" id="SSF56784">
    <property type="entry name" value="HAD-like"/>
    <property type="match status" value="1"/>
</dbReference>
<comment type="caution">
    <text evidence="2">The sequence shown here is derived from an EMBL/GenBank/DDBJ whole genome shotgun (WGS) entry which is preliminary data.</text>
</comment>
<dbReference type="Gene3D" id="1.20.1440.310">
    <property type="match status" value="1"/>
</dbReference>
<reference evidence="2" key="1">
    <citation type="submission" date="2023-06" db="EMBL/GenBank/DDBJ databases">
        <title>Draft genome of Marssonina rosae.</title>
        <authorList>
            <person name="Cheng Q."/>
        </authorList>
    </citation>
    <scope>NUCLEOTIDE SEQUENCE</scope>
    <source>
        <strain evidence="2">R4</strain>
    </source>
</reference>
<dbReference type="InterPro" id="IPR036412">
    <property type="entry name" value="HAD-like_sf"/>
</dbReference>
<evidence type="ECO:0000256" key="1">
    <source>
        <dbReference type="SAM" id="SignalP"/>
    </source>
</evidence>
<feature type="chain" id="PRO_5042153246" description="Phosphorylcholine phosphatase" evidence="1">
    <location>
        <begin position="19"/>
        <end position="367"/>
    </location>
</feature>
<keyword evidence="1" id="KW-0732">Signal</keyword>
<evidence type="ECO:0000313" key="3">
    <source>
        <dbReference type="Proteomes" id="UP001285354"/>
    </source>
</evidence>
<feature type="signal peptide" evidence="1">
    <location>
        <begin position="1"/>
        <end position="18"/>
    </location>
</feature>
<gene>
    <name evidence="2" type="ORF">QTJ16_000415</name>
</gene>
<dbReference type="EMBL" id="JAUBYV010000001">
    <property type="protein sequence ID" value="KAK2629595.1"/>
    <property type="molecule type" value="Genomic_DNA"/>
</dbReference>
<protein>
    <recommendedName>
        <fullName evidence="4">Phosphorylcholine phosphatase</fullName>
    </recommendedName>
</protein>
<proteinExistence type="predicted"/>
<accession>A0AAD9WFM0</accession>
<evidence type="ECO:0008006" key="4">
    <source>
        <dbReference type="Google" id="ProtNLM"/>
    </source>
</evidence>
<dbReference type="InterPro" id="IPR023214">
    <property type="entry name" value="HAD_sf"/>
</dbReference>
<dbReference type="Proteomes" id="UP001285354">
    <property type="component" value="Unassembled WGS sequence"/>
</dbReference>